<protein>
    <submittedName>
        <fullName evidence="2">Uncharacterized protein</fullName>
    </submittedName>
</protein>
<feature type="compositionally biased region" description="Basic and acidic residues" evidence="1">
    <location>
        <begin position="11"/>
        <end position="29"/>
    </location>
</feature>
<proteinExistence type="predicted"/>
<comment type="caution">
    <text evidence="2">The sequence shown here is derived from an EMBL/GenBank/DDBJ whole genome shotgun (WGS) entry which is preliminary data.</text>
</comment>
<evidence type="ECO:0000313" key="3">
    <source>
        <dbReference type="Proteomes" id="UP001189429"/>
    </source>
</evidence>
<feature type="region of interest" description="Disordered" evidence="1">
    <location>
        <begin position="1"/>
        <end position="99"/>
    </location>
</feature>
<dbReference type="EMBL" id="CAUYUJ010014484">
    <property type="protein sequence ID" value="CAK0841843.1"/>
    <property type="molecule type" value="Genomic_DNA"/>
</dbReference>
<keyword evidence="3" id="KW-1185">Reference proteome</keyword>
<sequence length="125" mass="13190">MSRVFVCGHTGHRDVGAPEEEAARPEEHTYTSGRAEQAEQRPARAMGETSTQNSTSERQHTRTDSTGELPKTTKPEAGPSSPEACRGRGSPIDSLHPFGPVQAMAAAPGVLRASWASGRLLVAAA</sequence>
<name>A0ABN9T9J7_9DINO</name>
<organism evidence="2 3">
    <name type="scientific">Prorocentrum cordatum</name>
    <dbReference type="NCBI Taxonomy" id="2364126"/>
    <lineage>
        <taxon>Eukaryota</taxon>
        <taxon>Sar</taxon>
        <taxon>Alveolata</taxon>
        <taxon>Dinophyceae</taxon>
        <taxon>Prorocentrales</taxon>
        <taxon>Prorocentraceae</taxon>
        <taxon>Prorocentrum</taxon>
    </lineage>
</organism>
<reference evidence="2" key="1">
    <citation type="submission" date="2023-10" db="EMBL/GenBank/DDBJ databases">
        <authorList>
            <person name="Chen Y."/>
            <person name="Shah S."/>
            <person name="Dougan E. K."/>
            <person name="Thang M."/>
            <person name="Chan C."/>
        </authorList>
    </citation>
    <scope>NUCLEOTIDE SEQUENCE [LARGE SCALE GENOMIC DNA]</scope>
</reference>
<gene>
    <name evidence="2" type="ORF">PCOR1329_LOCUS36920</name>
</gene>
<accession>A0ABN9T9J7</accession>
<evidence type="ECO:0000313" key="2">
    <source>
        <dbReference type="EMBL" id="CAK0841843.1"/>
    </source>
</evidence>
<dbReference type="Proteomes" id="UP001189429">
    <property type="component" value="Unassembled WGS sequence"/>
</dbReference>
<evidence type="ECO:0000256" key="1">
    <source>
        <dbReference type="SAM" id="MobiDB-lite"/>
    </source>
</evidence>